<sequence>MALANVLHALLSSLGMGSVLDRSNCAKRSDTRSQQKSALSRLHSIVFDFSRGDRRSLEVTISAHSKWAPERFFQLDPRHCIALDMLGG</sequence>
<accession>A0A2K0TSC2</accession>
<keyword evidence="1" id="KW-0732">Signal</keyword>
<organism evidence="2 3">
    <name type="scientific">Trichoderma gamsii</name>
    <dbReference type="NCBI Taxonomy" id="398673"/>
    <lineage>
        <taxon>Eukaryota</taxon>
        <taxon>Fungi</taxon>
        <taxon>Dikarya</taxon>
        <taxon>Ascomycota</taxon>
        <taxon>Pezizomycotina</taxon>
        <taxon>Sordariomycetes</taxon>
        <taxon>Hypocreomycetidae</taxon>
        <taxon>Hypocreales</taxon>
        <taxon>Hypocreaceae</taxon>
        <taxon>Trichoderma</taxon>
    </lineage>
</organism>
<evidence type="ECO:0000313" key="3">
    <source>
        <dbReference type="Proteomes" id="UP000236546"/>
    </source>
</evidence>
<comment type="caution">
    <text evidence="2">The sequence shown here is derived from an EMBL/GenBank/DDBJ whole genome shotgun (WGS) entry which is preliminary data.</text>
</comment>
<dbReference type="AlphaFoldDB" id="A0A2K0TSC2"/>
<reference evidence="2 3" key="1">
    <citation type="submission" date="2017-02" db="EMBL/GenBank/DDBJ databases">
        <title>Genomes of Trichoderma spp. with biocontrol activity.</title>
        <authorList>
            <person name="Gardiner D."/>
            <person name="Kazan K."/>
            <person name="Vos C."/>
            <person name="Harvey P."/>
        </authorList>
    </citation>
    <scope>NUCLEOTIDE SEQUENCE [LARGE SCALE GENOMIC DNA]</scope>
    <source>
        <strain evidence="2 3">A5MH</strain>
    </source>
</reference>
<evidence type="ECO:0000256" key="1">
    <source>
        <dbReference type="SAM" id="SignalP"/>
    </source>
</evidence>
<dbReference type="EMBL" id="MTYH01000007">
    <property type="protein sequence ID" value="PNP48429.1"/>
    <property type="molecule type" value="Genomic_DNA"/>
</dbReference>
<feature type="chain" id="PRO_5014347800" description="Secreted protein" evidence="1">
    <location>
        <begin position="18"/>
        <end position="88"/>
    </location>
</feature>
<feature type="signal peptide" evidence="1">
    <location>
        <begin position="1"/>
        <end position="17"/>
    </location>
</feature>
<protein>
    <recommendedName>
        <fullName evidence="4">Secreted protein</fullName>
    </recommendedName>
</protein>
<dbReference type="OrthoDB" id="5372385at2759"/>
<evidence type="ECO:0000313" key="2">
    <source>
        <dbReference type="EMBL" id="PNP48429.1"/>
    </source>
</evidence>
<name>A0A2K0TSC2_9HYPO</name>
<dbReference type="Proteomes" id="UP000236546">
    <property type="component" value="Unassembled WGS sequence"/>
</dbReference>
<gene>
    <name evidence="2" type="ORF">TGAMA5MH_00467</name>
</gene>
<proteinExistence type="predicted"/>
<evidence type="ECO:0008006" key="4">
    <source>
        <dbReference type="Google" id="ProtNLM"/>
    </source>
</evidence>